<proteinExistence type="predicted"/>
<organism evidence="1 2">
    <name type="scientific">Cardiocondyla obscurior</name>
    <dbReference type="NCBI Taxonomy" id="286306"/>
    <lineage>
        <taxon>Eukaryota</taxon>
        <taxon>Metazoa</taxon>
        <taxon>Ecdysozoa</taxon>
        <taxon>Arthropoda</taxon>
        <taxon>Hexapoda</taxon>
        <taxon>Insecta</taxon>
        <taxon>Pterygota</taxon>
        <taxon>Neoptera</taxon>
        <taxon>Endopterygota</taxon>
        <taxon>Hymenoptera</taxon>
        <taxon>Apocrita</taxon>
        <taxon>Aculeata</taxon>
        <taxon>Formicoidea</taxon>
        <taxon>Formicidae</taxon>
        <taxon>Myrmicinae</taxon>
        <taxon>Cardiocondyla</taxon>
    </lineage>
</organism>
<dbReference type="EMBL" id="JADYXP020000006">
    <property type="protein sequence ID" value="KAL0122444.1"/>
    <property type="molecule type" value="Genomic_DNA"/>
</dbReference>
<gene>
    <name evidence="1" type="ORF">PUN28_007281</name>
</gene>
<evidence type="ECO:0000313" key="2">
    <source>
        <dbReference type="Proteomes" id="UP001430953"/>
    </source>
</evidence>
<reference evidence="1 2" key="1">
    <citation type="submission" date="2023-03" db="EMBL/GenBank/DDBJ databases">
        <title>High recombination rates correlate with genetic variation in Cardiocondyla obscurior ants.</title>
        <authorList>
            <person name="Errbii M."/>
        </authorList>
    </citation>
    <scope>NUCLEOTIDE SEQUENCE [LARGE SCALE GENOMIC DNA]</scope>
    <source>
        <strain evidence="1">Alpha-2009</strain>
        <tissue evidence="1">Whole body</tissue>
    </source>
</reference>
<accession>A0AAW2G637</accession>
<name>A0AAW2G637_9HYME</name>
<protein>
    <submittedName>
        <fullName evidence="1">Uncharacterized protein</fullName>
    </submittedName>
</protein>
<dbReference type="Proteomes" id="UP001430953">
    <property type="component" value="Unassembled WGS sequence"/>
</dbReference>
<dbReference type="AlphaFoldDB" id="A0AAW2G637"/>
<sequence length="146" mass="17162">MKVQLDPAIRSDVFSRRGTSSFSQKVSSLFLDIDLYKEWHFLRNDCFINSTVHDFFNRLNFAMSLRILHLVIIEKRHDEPAINVRNLWSHARTKAVEGTFVARPRIIFLIKIRKFLGDQVGVKVTTRYRRGAKFDIYEVSFAELRG</sequence>
<comment type="caution">
    <text evidence="1">The sequence shown here is derived from an EMBL/GenBank/DDBJ whole genome shotgun (WGS) entry which is preliminary data.</text>
</comment>
<keyword evidence="2" id="KW-1185">Reference proteome</keyword>
<evidence type="ECO:0000313" key="1">
    <source>
        <dbReference type="EMBL" id="KAL0122444.1"/>
    </source>
</evidence>